<proteinExistence type="predicted"/>
<organism evidence="1 2">
    <name type="scientific">Phocaeicola plebeius (strain DSM 17135 / JCM 12973 / CCUG 54634 / M2)</name>
    <name type="common">Bacteroides plebeius</name>
    <dbReference type="NCBI Taxonomy" id="484018"/>
    <lineage>
        <taxon>Bacteria</taxon>
        <taxon>Pseudomonadati</taxon>
        <taxon>Bacteroidota</taxon>
        <taxon>Bacteroidia</taxon>
        <taxon>Bacteroidales</taxon>
        <taxon>Bacteroidaceae</taxon>
        <taxon>Phocaeicola</taxon>
    </lineage>
</organism>
<evidence type="ECO:0000313" key="2">
    <source>
        <dbReference type="Proteomes" id="UP000003452"/>
    </source>
</evidence>
<accession>B5CTY0</accession>
<name>B5CTY0_PHOPM</name>
<dbReference type="OrthoDB" id="1047827at2"/>
<evidence type="ECO:0000313" key="1">
    <source>
        <dbReference type="EMBL" id="EDY97418.1"/>
    </source>
</evidence>
<gene>
    <name evidence="1" type="ORF">BACPLE_00208</name>
</gene>
<dbReference type="HOGENOM" id="CLU_044706_0_0_10"/>
<comment type="caution">
    <text evidence="1">The sequence shown here is derived from an EMBL/GenBank/DDBJ whole genome shotgun (WGS) entry which is preliminary data.</text>
</comment>
<reference evidence="1 2" key="1">
    <citation type="submission" date="2008-08" db="EMBL/GenBank/DDBJ databases">
        <title>Draft genome sequence of Bacteroides plebeius (DSM 17135).</title>
        <authorList>
            <person name="Sudarsanam P."/>
            <person name="Ley R."/>
            <person name="Guruge J."/>
            <person name="Turnbaugh P.J."/>
            <person name="Mahowald M."/>
            <person name="Liep D."/>
            <person name="Gordon J."/>
        </authorList>
    </citation>
    <scope>NUCLEOTIDE SEQUENCE [LARGE SCALE GENOMIC DNA]</scope>
    <source>
        <strain evidence="2">DSM 17135 / JCM 12973 / M2</strain>
    </source>
</reference>
<evidence type="ECO:0008006" key="3">
    <source>
        <dbReference type="Google" id="ProtNLM"/>
    </source>
</evidence>
<dbReference type="GeneID" id="43184012"/>
<dbReference type="AlphaFoldDB" id="B5CTY0"/>
<dbReference type="RefSeq" id="WP_007559468.1">
    <property type="nucleotide sequence ID" value="NZ_DS990122.1"/>
</dbReference>
<sequence>MYKEGWIYWLVLLGCGILMSLLPGCRKEAEEGVTHEHVVTLNFPSLQPYTTRTRAEGIVNAEEGESTFHSARIWIFSSSAVNTDKALAYKYVPDALRYTDNTGTLRVEMVLSSELKDESDVYVLVNGGEETGLSGESSREELETAVFSKPYSTLTDDGLLMSRIVTGITKAQLEAGTFQIPLERGVAKVGCYFTNQTSVDFRVTSVSFSGLSSQGTVFPESVTATNVTLRPTVPSVPTTSASSERFTIDVSKSTTFGKEQSKITLQEGNEQAYLDALNQAATSLTPYYIHEAGLNQVKCVIQYEVNGEPGSQEVVLDGSIIRNHFVVVYAHYAGELSLSLQVLPWETEKEISISYNNQFDGQFKLSSKDVRVGVGDAQAYATVFNDENRQVTFSMTMNQPVGARWTANLSNGNAFELYSETSASGTASGIGGAGEVIFSVRPTQAFDAAVVRETELYITLTRLVDGEQTENGEQIINNGNSHPGSTTRIRICQVSADQWDAAVQP</sequence>
<dbReference type="EMBL" id="ABQC02000002">
    <property type="protein sequence ID" value="EDY97418.1"/>
    <property type="molecule type" value="Genomic_DNA"/>
</dbReference>
<protein>
    <recommendedName>
        <fullName evidence="3">DUF4906 domain-containing protein</fullName>
    </recommendedName>
</protein>
<reference evidence="1 2" key="2">
    <citation type="submission" date="2008-08" db="EMBL/GenBank/DDBJ databases">
        <authorList>
            <person name="Fulton L."/>
            <person name="Clifton S."/>
            <person name="Fulton B."/>
            <person name="Xu J."/>
            <person name="Minx P."/>
            <person name="Pepin K.H."/>
            <person name="Johnson M."/>
            <person name="Thiruvilangam P."/>
            <person name="Bhonagiri V."/>
            <person name="Nash W.E."/>
            <person name="Mardis E.R."/>
            <person name="Wilson R.K."/>
        </authorList>
    </citation>
    <scope>NUCLEOTIDE SEQUENCE [LARGE SCALE GENOMIC DNA]</scope>
    <source>
        <strain evidence="2">DSM 17135 / JCM 12973 / M2</strain>
    </source>
</reference>
<dbReference type="eggNOG" id="ENOG5030YHZ">
    <property type="taxonomic scope" value="Bacteria"/>
</dbReference>
<dbReference type="Proteomes" id="UP000003452">
    <property type="component" value="Unassembled WGS sequence"/>
</dbReference>
<dbReference type="PROSITE" id="PS51257">
    <property type="entry name" value="PROKAR_LIPOPROTEIN"/>
    <property type="match status" value="1"/>
</dbReference>